<dbReference type="GO" id="GO:0046872">
    <property type="term" value="F:metal ion binding"/>
    <property type="evidence" value="ECO:0007669"/>
    <property type="project" value="UniProtKB-KW"/>
</dbReference>
<dbReference type="GO" id="GO:0008168">
    <property type="term" value="F:methyltransferase activity"/>
    <property type="evidence" value="ECO:0007669"/>
    <property type="project" value="UniProtKB-KW"/>
</dbReference>
<dbReference type="EC" id="4.1.3.17" evidence="5"/>
<dbReference type="SUPFAM" id="SSF89562">
    <property type="entry name" value="RraA-like"/>
    <property type="match status" value="1"/>
</dbReference>
<evidence type="ECO:0000256" key="8">
    <source>
        <dbReference type="ARBA" id="ARBA00025046"/>
    </source>
</evidence>
<dbReference type="GO" id="GO:0008948">
    <property type="term" value="F:oxaloacetate decarboxylase activity"/>
    <property type="evidence" value="ECO:0007669"/>
    <property type="project" value="UniProtKB-EC"/>
</dbReference>
<evidence type="ECO:0000256" key="3">
    <source>
        <dbReference type="ARBA" id="ARBA00008621"/>
    </source>
</evidence>
<dbReference type="KEGG" id="pchi:PC41400_16240"/>
<feature type="binding site" evidence="13">
    <location>
        <position position="118"/>
    </location>
    <ligand>
        <name>Mg(2+)</name>
        <dbReference type="ChEBI" id="CHEBI:18420"/>
    </ligand>
</feature>
<evidence type="ECO:0000256" key="7">
    <source>
        <dbReference type="ARBA" id="ARBA00016549"/>
    </source>
</evidence>
<dbReference type="PANTHER" id="PTHR33254:SF4">
    <property type="entry name" value="4-HYDROXY-4-METHYL-2-OXOGLUTARATE ALDOLASE 3-RELATED"/>
    <property type="match status" value="1"/>
</dbReference>
<evidence type="ECO:0000256" key="6">
    <source>
        <dbReference type="ARBA" id="ARBA00012947"/>
    </source>
</evidence>
<dbReference type="GeneID" id="95376359"/>
<evidence type="ECO:0000256" key="13">
    <source>
        <dbReference type="PIRSR" id="PIRSR605493-1"/>
    </source>
</evidence>
<evidence type="ECO:0000313" key="14">
    <source>
        <dbReference type="EMBL" id="MCY9598233.1"/>
    </source>
</evidence>
<dbReference type="Pfam" id="PF03737">
    <property type="entry name" value="RraA-like"/>
    <property type="match status" value="1"/>
</dbReference>
<evidence type="ECO:0000256" key="11">
    <source>
        <dbReference type="ARBA" id="ARBA00032305"/>
    </source>
</evidence>
<dbReference type="InterPro" id="IPR036704">
    <property type="entry name" value="RraA/RraA-like_sf"/>
</dbReference>
<dbReference type="EMBL" id="CP026520">
    <property type="protein sequence ID" value="QAV19143.1"/>
    <property type="molecule type" value="Genomic_DNA"/>
</dbReference>
<evidence type="ECO:0000256" key="10">
    <source>
        <dbReference type="ARBA" id="ARBA00030169"/>
    </source>
</evidence>
<feature type="binding site" evidence="13">
    <location>
        <position position="117"/>
    </location>
    <ligand>
        <name>substrate</name>
    </ligand>
</feature>
<dbReference type="InterPro" id="IPR005493">
    <property type="entry name" value="RraA/RraA-like"/>
</dbReference>
<dbReference type="GO" id="GO:0047443">
    <property type="term" value="F:4-hydroxy-4-methyl-2-oxoglutarate aldolase activity"/>
    <property type="evidence" value="ECO:0007669"/>
    <property type="project" value="UniProtKB-EC"/>
</dbReference>
<comment type="subunit">
    <text evidence="4">Homotrimer.</text>
</comment>
<comment type="catalytic activity">
    <reaction evidence="1">
        <text>4-hydroxy-4-methyl-2-oxoglutarate = 2 pyruvate</text>
        <dbReference type="Rhea" id="RHEA:22748"/>
        <dbReference type="ChEBI" id="CHEBI:15361"/>
        <dbReference type="ChEBI" id="CHEBI:58276"/>
        <dbReference type="EC" id="4.1.3.17"/>
    </reaction>
</comment>
<dbReference type="AlphaFoldDB" id="A0A410WXT5"/>
<comment type="cofactor">
    <cofactor evidence="2">
        <name>a divalent metal cation</name>
        <dbReference type="ChEBI" id="CHEBI:60240"/>
    </cofactor>
</comment>
<dbReference type="PANTHER" id="PTHR33254">
    <property type="entry name" value="4-HYDROXY-4-METHYL-2-OXOGLUTARATE ALDOLASE 3-RELATED"/>
    <property type="match status" value="1"/>
</dbReference>
<accession>A0A410WXT5</accession>
<dbReference type="CDD" id="cd16841">
    <property type="entry name" value="RraA_family"/>
    <property type="match status" value="1"/>
</dbReference>
<dbReference type="GO" id="GO:0032259">
    <property type="term" value="P:methylation"/>
    <property type="evidence" value="ECO:0007669"/>
    <property type="project" value="UniProtKB-KW"/>
</dbReference>
<dbReference type="EC" id="4.1.1.112" evidence="6"/>
<evidence type="ECO:0000256" key="12">
    <source>
        <dbReference type="ARBA" id="ARBA00047973"/>
    </source>
</evidence>
<dbReference type="EMBL" id="JAMDMJ010000029">
    <property type="protein sequence ID" value="MCY9598233.1"/>
    <property type="molecule type" value="Genomic_DNA"/>
</dbReference>
<dbReference type="OrthoDB" id="9784786at2"/>
<keyword evidence="13" id="KW-0479">Metal-binding</keyword>
<reference evidence="15 16" key="1">
    <citation type="submission" date="2018-01" db="EMBL/GenBank/DDBJ databases">
        <title>The whole genome sequencing and assembly of Paenibacillus chitinolyticus KCCM 41400 strain.</title>
        <authorList>
            <person name="Kim J.-Y."/>
            <person name="Park M.-K."/>
            <person name="Lee Y.-J."/>
            <person name="Yi H."/>
            <person name="Bahn Y.-S."/>
            <person name="Kim J.F."/>
            <person name="Lee D.-W."/>
        </authorList>
    </citation>
    <scope>NUCLEOTIDE SEQUENCE [LARGE SCALE GENOMIC DNA]</scope>
    <source>
        <strain evidence="15 16">KCCM 41400</strain>
    </source>
</reference>
<name>A0A410WXT5_9BACL</name>
<comment type="catalytic activity">
    <reaction evidence="12">
        <text>oxaloacetate + H(+) = pyruvate + CO2</text>
        <dbReference type="Rhea" id="RHEA:15641"/>
        <dbReference type="ChEBI" id="CHEBI:15361"/>
        <dbReference type="ChEBI" id="CHEBI:15378"/>
        <dbReference type="ChEBI" id="CHEBI:16452"/>
        <dbReference type="ChEBI" id="CHEBI:16526"/>
        <dbReference type="EC" id="4.1.1.112"/>
    </reaction>
</comment>
<proteinExistence type="inferred from homology"/>
<evidence type="ECO:0000256" key="4">
    <source>
        <dbReference type="ARBA" id="ARBA00011233"/>
    </source>
</evidence>
<protein>
    <recommendedName>
        <fullName evidence="7">Putative 4-hydroxy-4-methyl-2-oxoglutarate aldolase</fullName>
        <ecNumber evidence="6">4.1.1.112</ecNumber>
        <ecNumber evidence="5">4.1.3.17</ecNumber>
    </recommendedName>
    <alternativeName>
        <fullName evidence="11">Oxaloacetate decarboxylase</fullName>
    </alternativeName>
    <alternativeName>
        <fullName evidence="9">Regulator of ribonuclease activity homolog</fullName>
    </alternativeName>
    <alternativeName>
        <fullName evidence="10">RraA-like protein</fullName>
    </alternativeName>
</protein>
<evidence type="ECO:0000256" key="5">
    <source>
        <dbReference type="ARBA" id="ARBA00012213"/>
    </source>
</evidence>
<evidence type="ECO:0000313" key="17">
    <source>
        <dbReference type="Proteomes" id="UP001527202"/>
    </source>
</evidence>
<evidence type="ECO:0000256" key="1">
    <source>
        <dbReference type="ARBA" id="ARBA00001342"/>
    </source>
</evidence>
<evidence type="ECO:0000256" key="2">
    <source>
        <dbReference type="ARBA" id="ARBA00001968"/>
    </source>
</evidence>
<dbReference type="Gene3D" id="3.50.30.40">
    <property type="entry name" value="Ribonuclease E inhibitor RraA/RraA-like"/>
    <property type="match status" value="1"/>
</dbReference>
<organism evidence="15 16">
    <name type="scientific">Paenibacillus chitinolyticus</name>
    <dbReference type="NCBI Taxonomy" id="79263"/>
    <lineage>
        <taxon>Bacteria</taxon>
        <taxon>Bacillati</taxon>
        <taxon>Bacillota</taxon>
        <taxon>Bacilli</taxon>
        <taxon>Bacillales</taxon>
        <taxon>Paenibacillaceae</taxon>
        <taxon>Paenibacillus</taxon>
    </lineage>
</organism>
<gene>
    <name evidence="14" type="ORF">M5X16_21010</name>
    <name evidence="15" type="ORF">PC41400_16240</name>
</gene>
<keyword evidence="15" id="KW-0808">Transferase</keyword>
<reference evidence="14 17" key="2">
    <citation type="submission" date="2022-05" db="EMBL/GenBank/DDBJ databases">
        <title>Genome Sequencing of Bee-Associated Microbes.</title>
        <authorList>
            <person name="Dunlap C."/>
        </authorList>
    </citation>
    <scope>NUCLEOTIDE SEQUENCE [LARGE SCALE GENOMIC DNA]</scope>
    <source>
        <strain evidence="14 17">NRRL B-23120</strain>
    </source>
</reference>
<sequence>MITEEKGIDLSTIEQVRRQFANIGCAQLNDASQKYTVPFPTTFQNRTRHLKLCGPVYTVNTDNDMLPGLEALNNAPQGFVLFLNNVNERSEALAGDIYVLEAVRRKLGGLVINGAIRDIDDINKLDFPVFSTEVTYVSAKTAVTPATKVPDTVHVGDIVIEPQDWIFGDNDGLLLIKRKYLNAVLQGALYVEQREEELKKEILSGKSMASLTGLDNYLAGKGPLKFDV</sequence>
<dbReference type="Proteomes" id="UP000288943">
    <property type="component" value="Chromosome"/>
</dbReference>
<evidence type="ECO:0000256" key="9">
    <source>
        <dbReference type="ARBA" id="ARBA00029596"/>
    </source>
</evidence>
<comment type="similarity">
    <text evidence="3">Belongs to the class II aldolase/RraA-like family.</text>
</comment>
<dbReference type="RefSeq" id="WP_042225934.1">
    <property type="nucleotide sequence ID" value="NZ_CP026520.1"/>
</dbReference>
<keyword evidence="13" id="KW-0460">Magnesium</keyword>
<keyword evidence="15" id="KW-0489">Methyltransferase</keyword>
<keyword evidence="17" id="KW-1185">Reference proteome</keyword>
<comment type="function">
    <text evidence="8">Catalyzes the aldol cleavage of 4-hydroxy-4-methyl-2-oxoglutarate (HMG) into 2 molecules of pyruvate. Also contains a secondary oxaloacetate (OAA) decarboxylase activity due to the common pyruvate enolate transition state formed following C-C bond cleavage in the retro-aldol and decarboxylation reactions.</text>
</comment>
<evidence type="ECO:0000313" key="16">
    <source>
        <dbReference type="Proteomes" id="UP000288943"/>
    </source>
</evidence>
<comment type="cofactor">
    <cofactor evidence="13">
        <name>Mg(2+)</name>
        <dbReference type="ChEBI" id="CHEBI:18420"/>
    </cofactor>
</comment>
<evidence type="ECO:0000313" key="15">
    <source>
        <dbReference type="EMBL" id="QAV19143.1"/>
    </source>
</evidence>
<dbReference type="Proteomes" id="UP001527202">
    <property type="component" value="Unassembled WGS sequence"/>
</dbReference>